<reference evidence="1" key="1">
    <citation type="submission" date="2015-12" db="EMBL/GenBank/DDBJ databases">
        <title>Gene expression during late stages of embryo sac development: a critical building block for successful pollen-pistil interactions.</title>
        <authorList>
            <person name="Liu Y."/>
            <person name="Joly V."/>
            <person name="Sabar M."/>
            <person name="Matton D.P."/>
        </authorList>
    </citation>
    <scope>NUCLEOTIDE SEQUENCE</scope>
</reference>
<evidence type="ECO:0000313" key="1">
    <source>
        <dbReference type="EMBL" id="JAP10156.1"/>
    </source>
</evidence>
<dbReference type="EMBL" id="GEDG01033636">
    <property type="protein sequence ID" value="JAP10156.1"/>
    <property type="molecule type" value="Transcribed_RNA"/>
</dbReference>
<dbReference type="AlphaFoldDB" id="A0A0V0GPY4"/>
<organism evidence="1">
    <name type="scientific">Solanum chacoense</name>
    <name type="common">Chaco potato</name>
    <dbReference type="NCBI Taxonomy" id="4108"/>
    <lineage>
        <taxon>Eukaryota</taxon>
        <taxon>Viridiplantae</taxon>
        <taxon>Streptophyta</taxon>
        <taxon>Embryophyta</taxon>
        <taxon>Tracheophyta</taxon>
        <taxon>Spermatophyta</taxon>
        <taxon>Magnoliopsida</taxon>
        <taxon>eudicotyledons</taxon>
        <taxon>Gunneridae</taxon>
        <taxon>Pentapetalae</taxon>
        <taxon>asterids</taxon>
        <taxon>lamiids</taxon>
        <taxon>Solanales</taxon>
        <taxon>Solanaceae</taxon>
        <taxon>Solanoideae</taxon>
        <taxon>Solaneae</taxon>
        <taxon>Solanum</taxon>
    </lineage>
</organism>
<sequence>MEIGEVSMCSLESKPSLSKSHCPSCSRFWRTHTAVQSSCKTSSSTLFTSLLYRVKQLTLPHLAIFSGRNFCQGLV</sequence>
<proteinExistence type="predicted"/>
<accession>A0A0V0GPY4</accession>
<protein>
    <submittedName>
        <fullName evidence="1">Putative ovule protein</fullName>
    </submittedName>
</protein>
<name>A0A0V0GPY4_SOLCH</name>